<evidence type="ECO:0000313" key="1">
    <source>
        <dbReference type="EMBL" id="MYM92638.1"/>
    </source>
</evidence>
<reference evidence="1" key="1">
    <citation type="submission" date="2019-12" db="EMBL/GenBank/DDBJ databases">
        <title>Novel species isolated from a subtropical stream in China.</title>
        <authorList>
            <person name="Lu H."/>
        </authorList>
    </citation>
    <scope>NUCLEOTIDE SEQUENCE [LARGE SCALE GENOMIC DNA]</scope>
    <source>
        <strain evidence="1">FT81W</strain>
    </source>
</reference>
<proteinExistence type="predicted"/>
<organism evidence="1 2">
    <name type="scientific">Duganella vulcania</name>
    <dbReference type="NCBI Taxonomy" id="2692166"/>
    <lineage>
        <taxon>Bacteria</taxon>
        <taxon>Pseudomonadati</taxon>
        <taxon>Pseudomonadota</taxon>
        <taxon>Betaproteobacteria</taxon>
        <taxon>Burkholderiales</taxon>
        <taxon>Oxalobacteraceae</taxon>
        <taxon>Telluria group</taxon>
        <taxon>Duganella</taxon>
    </lineage>
</organism>
<gene>
    <name evidence="1" type="ORF">GTP90_02045</name>
</gene>
<dbReference type="Proteomes" id="UP000447355">
    <property type="component" value="Unassembled WGS sequence"/>
</dbReference>
<dbReference type="AlphaFoldDB" id="A0A845GHW3"/>
<accession>A0A845GHW3</accession>
<dbReference type="RefSeq" id="WP_161081898.1">
    <property type="nucleotide sequence ID" value="NZ_WWCX01000001.1"/>
</dbReference>
<protein>
    <recommendedName>
        <fullName evidence="3">Restriction alleviation protein, Lar family</fullName>
    </recommendedName>
</protein>
<sequence>MTTRRILLKPNDKIRPCPKCGQNTEFTIHSAQVAEDLCEVWAECKCGHEPDSGDRFEDVFGGVDDGNVQVALSCWNDAFASA</sequence>
<name>A0A845GHW3_9BURK</name>
<comment type="caution">
    <text evidence="1">The sequence shown here is derived from an EMBL/GenBank/DDBJ whole genome shotgun (WGS) entry which is preliminary data.</text>
</comment>
<evidence type="ECO:0000313" key="2">
    <source>
        <dbReference type="Proteomes" id="UP000447355"/>
    </source>
</evidence>
<evidence type="ECO:0008006" key="3">
    <source>
        <dbReference type="Google" id="ProtNLM"/>
    </source>
</evidence>
<dbReference type="EMBL" id="WWCX01000001">
    <property type="protein sequence ID" value="MYM92638.1"/>
    <property type="molecule type" value="Genomic_DNA"/>
</dbReference>